<dbReference type="EMBL" id="SNRW01003446">
    <property type="protein sequence ID" value="KAA6389823.1"/>
    <property type="molecule type" value="Genomic_DNA"/>
</dbReference>
<organism evidence="2 3">
    <name type="scientific">Streblomastix strix</name>
    <dbReference type="NCBI Taxonomy" id="222440"/>
    <lineage>
        <taxon>Eukaryota</taxon>
        <taxon>Metamonada</taxon>
        <taxon>Preaxostyla</taxon>
        <taxon>Oxymonadida</taxon>
        <taxon>Streblomastigidae</taxon>
        <taxon>Streblomastix</taxon>
    </lineage>
</organism>
<comment type="caution">
    <text evidence="2">The sequence shown here is derived from an EMBL/GenBank/DDBJ whole genome shotgun (WGS) entry which is preliminary data.</text>
</comment>
<evidence type="ECO:0000313" key="3">
    <source>
        <dbReference type="Proteomes" id="UP000324800"/>
    </source>
</evidence>
<reference evidence="2 3" key="1">
    <citation type="submission" date="2019-03" db="EMBL/GenBank/DDBJ databases">
        <title>Single cell metagenomics reveals metabolic interactions within the superorganism composed of flagellate Streblomastix strix and complex community of Bacteroidetes bacteria on its surface.</title>
        <authorList>
            <person name="Treitli S.C."/>
            <person name="Kolisko M."/>
            <person name="Husnik F."/>
            <person name="Keeling P."/>
            <person name="Hampl V."/>
        </authorList>
    </citation>
    <scope>NUCLEOTIDE SEQUENCE [LARGE SCALE GENOMIC DNA]</scope>
    <source>
        <strain evidence="2">ST1C</strain>
    </source>
</reference>
<feature type="transmembrane region" description="Helical" evidence="1">
    <location>
        <begin position="172"/>
        <end position="192"/>
    </location>
</feature>
<sequence length="221" mass="25008">MNELLLVIDDDEYSGGGGGIIEGYIYYSYEQGGKSGDWSNQVNYNTYTQCYSFDQDYIQYGGILLFNYYYVYFGIGERDTFIQGDMNPCGRLVLIVSEGDQCLNQECQRGDDYLIFGDDCGDTNLPYYQLIYDTSPGISDGLVSKEEVVVILDYYQLISNNIFGDLYSEGGFTLPDFLCFLIFILCSILPALSMSSRSRSIASRSSFSQSDSYELTFDNLR</sequence>
<keyword evidence="1" id="KW-1133">Transmembrane helix</keyword>
<evidence type="ECO:0000256" key="1">
    <source>
        <dbReference type="SAM" id="Phobius"/>
    </source>
</evidence>
<name>A0A5J4W5J5_9EUKA</name>
<dbReference type="AlphaFoldDB" id="A0A5J4W5J5"/>
<dbReference type="Proteomes" id="UP000324800">
    <property type="component" value="Unassembled WGS sequence"/>
</dbReference>
<accession>A0A5J4W5J5</accession>
<keyword evidence="1" id="KW-0812">Transmembrane</keyword>
<proteinExistence type="predicted"/>
<keyword evidence="1" id="KW-0472">Membrane</keyword>
<gene>
    <name evidence="2" type="ORF">EZS28_014651</name>
</gene>
<protein>
    <submittedName>
        <fullName evidence="2">Uncharacterized protein</fullName>
    </submittedName>
</protein>
<evidence type="ECO:0000313" key="2">
    <source>
        <dbReference type="EMBL" id="KAA6389823.1"/>
    </source>
</evidence>